<gene>
    <name evidence="3" type="ORF">SAMN02746066_03579</name>
</gene>
<evidence type="ECO:0000313" key="3">
    <source>
        <dbReference type="EMBL" id="SHM84979.1"/>
    </source>
</evidence>
<protein>
    <submittedName>
        <fullName evidence="3">CotH protein</fullName>
    </submittedName>
</protein>
<keyword evidence="4" id="KW-1185">Reference proteome</keyword>
<dbReference type="EMBL" id="FRCP01000019">
    <property type="protein sequence ID" value="SHM84979.1"/>
    <property type="molecule type" value="Genomic_DNA"/>
</dbReference>
<dbReference type="PANTHER" id="PTHR40050:SF1">
    <property type="entry name" value="INNER SPORE COAT PROTEIN H"/>
    <property type="match status" value="1"/>
</dbReference>
<dbReference type="OrthoDB" id="3235126at2"/>
<feature type="region of interest" description="Disordered" evidence="1">
    <location>
        <begin position="523"/>
        <end position="633"/>
    </location>
</feature>
<keyword evidence="2" id="KW-0812">Transmembrane</keyword>
<proteinExistence type="predicted"/>
<keyword evidence="2" id="KW-1133">Transmembrane helix</keyword>
<sequence>MIENKRINKIIIICTLVVLVLTGVMIYLGNTDLVTENSGVSFDYETKLFDHDTIITVDIQVDEDSWNSMIENASNEEYITCDVVINGQTYSNVGIRPKGNTSLSQIVSDDTTDRFSFKIEFDQYDKNQNCYGLDKLVLNNVMSDTSYMKEYLSYDLLNYAGVVTPLYNYASIKVNGEDWGFYLALEGMEESFAMRNYGASYGQLYKPETMGIGGGMKGIDGLDITDFQDRKREENTDEPGDASKNSDSSQRDNSDEAAMPDFNELRETFGGNEMGGGVGGSSSSASLQYIDDDIDSYSTIFDAAVFDAKDSDYERVITAIKNLNEGNDLEKYVDVDAVLRYIAANTILVNLDSYFSSMQHNYYLYEQDGQITMLPWDYNLSFAGFQSGTATSAVNFPIDTPVSGIDLEDRPIIAKLFEEEEYLERYHQILQSIVTGYFDSGLYTSTINDIDSKIASYVENDVSAFYTFEEYKTGVENLKQFGLLRAKSIQGQLSGAIPSTTAGQEADSSTLVDASNVNLTAMGTQGGGNIGGGKMQNFDQSTMGQGGAPQMPDDTNGNADASGNTDTNKVTPPQMPNDTSGNADASGNTDTNKVTPPQMPNDTSGNADASGSTKQFGNRGGMPNGFNGDTQLGMDTVDSQKNELIVLSVCIVALTVAIIAAIVFKRRKYRA</sequence>
<evidence type="ECO:0000313" key="4">
    <source>
        <dbReference type="Proteomes" id="UP000184038"/>
    </source>
</evidence>
<organism evidence="3 4">
    <name type="scientific">Anaerosporobacter mobilis DSM 15930</name>
    <dbReference type="NCBI Taxonomy" id="1120996"/>
    <lineage>
        <taxon>Bacteria</taxon>
        <taxon>Bacillati</taxon>
        <taxon>Bacillota</taxon>
        <taxon>Clostridia</taxon>
        <taxon>Lachnospirales</taxon>
        <taxon>Lachnospiraceae</taxon>
        <taxon>Anaerosporobacter</taxon>
    </lineage>
</organism>
<feature type="compositionally biased region" description="Gly residues" evidence="1">
    <location>
        <begin position="524"/>
        <end position="534"/>
    </location>
</feature>
<evidence type="ECO:0000256" key="2">
    <source>
        <dbReference type="SAM" id="Phobius"/>
    </source>
</evidence>
<dbReference type="Proteomes" id="UP000184038">
    <property type="component" value="Unassembled WGS sequence"/>
</dbReference>
<dbReference type="STRING" id="1120996.SAMN02746066_03579"/>
<evidence type="ECO:0000256" key="1">
    <source>
        <dbReference type="SAM" id="MobiDB-lite"/>
    </source>
</evidence>
<dbReference type="PANTHER" id="PTHR40050">
    <property type="entry name" value="INNER SPORE COAT PROTEIN H"/>
    <property type="match status" value="1"/>
</dbReference>
<feature type="region of interest" description="Disordered" evidence="1">
    <location>
        <begin position="231"/>
        <end position="257"/>
    </location>
</feature>
<name>A0A1M7M330_9FIRM</name>
<feature type="transmembrane region" description="Helical" evidence="2">
    <location>
        <begin position="644"/>
        <end position="664"/>
    </location>
</feature>
<dbReference type="Pfam" id="PF08757">
    <property type="entry name" value="CotH"/>
    <property type="match status" value="1"/>
</dbReference>
<dbReference type="RefSeq" id="WP_073289791.1">
    <property type="nucleotide sequence ID" value="NZ_FRCP01000019.1"/>
</dbReference>
<dbReference type="AlphaFoldDB" id="A0A1M7M330"/>
<feature type="transmembrane region" description="Helical" evidence="2">
    <location>
        <begin position="7"/>
        <end position="28"/>
    </location>
</feature>
<dbReference type="InterPro" id="IPR014867">
    <property type="entry name" value="Spore_coat_CotH_CotH2/3/7"/>
</dbReference>
<reference evidence="3 4" key="1">
    <citation type="submission" date="2016-11" db="EMBL/GenBank/DDBJ databases">
        <authorList>
            <person name="Jaros S."/>
            <person name="Januszkiewicz K."/>
            <person name="Wedrychowicz H."/>
        </authorList>
    </citation>
    <scope>NUCLEOTIDE SEQUENCE [LARGE SCALE GENOMIC DNA]</scope>
    <source>
        <strain evidence="3 4">DSM 15930</strain>
    </source>
</reference>
<accession>A0A1M7M330</accession>
<feature type="compositionally biased region" description="Polar residues" evidence="1">
    <location>
        <begin position="553"/>
        <end position="616"/>
    </location>
</feature>
<keyword evidence="2" id="KW-0472">Membrane</keyword>